<evidence type="ECO:0000313" key="2">
    <source>
        <dbReference type="Proteomes" id="UP000598488"/>
    </source>
</evidence>
<dbReference type="Proteomes" id="UP000598488">
    <property type="component" value="Unassembled WGS sequence"/>
</dbReference>
<dbReference type="RefSeq" id="WP_199462668.1">
    <property type="nucleotide sequence ID" value="NZ_JAEMUH010000008.1"/>
</dbReference>
<dbReference type="InterPro" id="IPR027417">
    <property type="entry name" value="P-loop_NTPase"/>
</dbReference>
<evidence type="ECO:0000313" key="1">
    <source>
        <dbReference type="EMBL" id="MBJ7551076.1"/>
    </source>
</evidence>
<dbReference type="Gene3D" id="3.40.50.300">
    <property type="entry name" value="P-loop containing nucleotide triphosphate hydrolases"/>
    <property type="match status" value="1"/>
</dbReference>
<accession>A0ABS0ZDR6</accession>
<sequence>MKALQTVTPTDEQLKLLVRPQAGTMVIRGAAGSGKTTTALMMLNLALGYLIDKHSGQEKEITLRVFTFNKTLAAYVDEFVSNEINLIKQDSKVSINSEVTTISKYMWNRINPNTTIVEFRDQRSLINDFIRKNDFEYSFIVDEVEYLLGRLDDNN</sequence>
<reference evidence="1 2" key="1">
    <citation type="submission" date="2020-12" db="EMBL/GenBank/DDBJ databases">
        <title>Comparative genome analysis of fungal antagonists Marinomonas ostreistagni 398 and M. spartinae 468.</title>
        <authorList>
            <person name="Fields J.L."/>
            <person name="Mavrodi O.V."/>
            <person name="Biber P.D."/>
            <person name="Indest K.J."/>
            <person name="Mavrodi D.V."/>
        </authorList>
    </citation>
    <scope>NUCLEOTIDE SEQUENCE [LARGE SCALE GENOMIC DNA]</scope>
    <source>
        <strain evidence="1 2">USM7</strain>
    </source>
</reference>
<proteinExistence type="predicted"/>
<comment type="caution">
    <text evidence="1">The sequence shown here is derived from an EMBL/GenBank/DDBJ whole genome shotgun (WGS) entry which is preliminary data.</text>
</comment>
<dbReference type="EMBL" id="JAEMUH010000008">
    <property type="protein sequence ID" value="MBJ7551076.1"/>
    <property type="molecule type" value="Genomic_DNA"/>
</dbReference>
<name>A0ABS0ZDR6_9GAMM</name>
<organism evidence="1 2">
    <name type="scientific">Marinomonas ostreistagni</name>
    <dbReference type="NCBI Taxonomy" id="359209"/>
    <lineage>
        <taxon>Bacteria</taxon>
        <taxon>Pseudomonadati</taxon>
        <taxon>Pseudomonadota</taxon>
        <taxon>Gammaproteobacteria</taxon>
        <taxon>Oceanospirillales</taxon>
        <taxon>Oceanospirillaceae</taxon>
        <taxon>Marinomonas</taxon>
    </lineage>
</organism>
<keyword evidence="2" id="KW-1185">Reference proteome</keyword>
<gene>
    <name evidence="1" type="ORF">JHD44_10315</name>
</gene>
<evidence type="ECO:0008006" key="3">
    <source>
        <dbReference type="Google" id="ProtNLM"/>
    </source>
</evidence>
<dbReference type="SUPFAM" id="SSF52540">
    <property type="entry name" value="P-loop containing nucleoside triphosphate hydrolases"/>
    <property type="match status" value="1"/>
</dbReference>
<protein>
    <recommendedName>
        <fullName evidence="3">DNA helicase</fullName>
    </recommendedName>
</protein>
<feature type="non-terminal residue" evidence="1">
    <location>
        <position position="155"/>
    </location>
</feature>